<keyword evidence="6 8" id="KW-0472">Membrane</keyword>
<sequence>MTRLGTWRATYLVALSCVGSFLFAYDTGIVGGVLTLDSFMRDMGFSERDKENVASLSASLLQAGAFFSCLFFWPFTARHGRRWSLAAASLIFNIGAVLQLFHRHGIATWYAGRTISGIGAGVATVVIPMYSAEMAPKEIRGQLGSLFQFFFTLGVAVSYWVDYGAAQRIEPSTAQWRIPVALQLVPGGILGLGMLLTKESTRWLAQRDRHEEALESLIWVRGGDGMEVRMEFNEIVAGIEEEERQTAGVTWKEYWLPANRHRIFISVTLQIVSPQVFQAVGAGQNALLLSGFFGVCKIVSCAFFLLFLVERIGRRWSLLAGSFLMGTYMFLIGVLTQRYPPVSGGTLTPPAIASLTMIFLEATLVEMLMGDLYMSEIFPTRVREGGIAVGAATQWLFGFTLSQITPAAVNNLGWKAFLMFCCFNWALVLYTWFFIKETKGLSLEEMEILFNAKRTPTSVLAYRHDEKSSDDDV</sequence>
<evidence type="ECO:0000259" key="9">
    <source>
        <dbReference type="PROSITE" id="PS50850"/>
    </source>
</evidence>
<name>A0A9P8QQY6_9HYPO</name>
<comment type="similarity">
    <text evidence="2 7">Belongs to the major facilitator superfamily. Sugar transporter (TC 2.A.1.1) family.</text>
</comment>
<feature type="transmembrane region" description="Helical" evidence="8">
    <location>
        <begin position="12"/>
        <end position="36"/>
    </location>
</feature>
<dbReference type="GO" id="GO:0005351">
    <property type="term" value="F:carbohydrate:proton symporter activity"/>
    <property type="evidence" value="ECO:0007669"/>
    <property type="project" value="TreeGrafter"/>
</dbReference>
<comment type="subcellular location">
    <subcellularLocation>
        <location evidence="1">Membrane</location>
        <topology evidence="1">Multi-pass membrane protein</topology>
    </subcellularLocation>
</comment>
<keyword evidence="11" id="KW-1185">Reference proteome</keyword>
<dbReference type="PROSITE" id="PS00216">
    <property type="entry name" value="SUGAR_TRANSPORT_1"/>
    <property type="match status" value="1"/>
</dbReference>
<evidence type="ECO:0000256" key="7">
    <source>
        <dbReference type="RuleBase" id="RU003346"/>
    </source>
</evidence>
<feature type="transmembrane region" description="Helical" evidence="8">
    <location>
        <begin position="385"/>
        <end position="404"/>
    </location>
</feature>
<comment type="caution">
    <text evidence="10">The sequence shown here is derived from an EMBL/GenBank/DDBJ whole genome shotgun (WGS) entry which is preliminary data.</text>
</comment>
<keyword evidence="4 8" id="KW-0812">Transmembrane</keyword>
<dbReference type="EMBL" id="JAIWOZ010000004">
    <property type="protein sequence ID" value="KAH6606882.1"/>
    <property type="molecule type" value="Genomic_DNA"/>
</dbReference>
<feature type="transmembrane region" description="Helical" evidence="8">
    <location>
        <begin position="416"/>
        <end position="435"/>
    </location>
</feature>
<dbReference type="GO" id="GO:0016020">
    <property type="term" value="C:membrane"/>
    <property type="evidence" value="ECO:0007669"/>
    <property type="project" value="UniProtKB-SubCell"/>
</dbReference>
<dbReference type="InterPro" id="IPR050360">
    <property type="entry name" value="MFS_Sugar_Transporters"/>
</dbReference>
<evidence type="ECO:0000313" key="10">
    <source>
        <dbReference type="EMBL" id="KAH6606882.1"/>
    </source>
</evidence>
<feature type="transmembrane region" description="Helical" evidence="8">
    <location>
        <begin position="176"/>
        <end position="197"/>
    </location>
</feature>
<dbReference type="PANTHER" id="PTHR48022:SF4">
    <property type="entry name" value="MAJOR FACILITATOR SUPERFAMILY (MFS) PROFILE DOMAIN-CONTAINING PROTEIN-RELATED"/>
    <property type="match status" value="1"/>
</dbReference>
<dbReference type="AlphaFoldDB" id="A0A9P8QQY6"/>
<dbReference type="InterPro" id="IPR020846">
    <property type="entry name" value="MFS_dom"/>
</dbReference>
<dbReference type="PROSITE" id="PS00217">
    <property type="entry name" value="SUGAR_TRANSPORT_2"/>
    <property type="match status" value="1"/>
</dbReference>
<dbReference type="PROSITE" id="PS50850">
    <property type="entry name" value="MFS"/>
    <property type="match status" value="1"/>
</dbReference>
<feature type="transmembrane region" description="Helical" evidence="8">
    <location>
        <begin position="286"/>
        <end position="309"/>
    </location>
</feature>
<dbReference type="PRINTS" id="PR00171">
    <property type="entry name" value="SUGRTRNSPORT"/>
</dbReference>
<feature type="transmembrane region" description="Helical" evidence="8">
    <location>
        <begin position="107"/>
        <end position="131"/>
    </location>
</feature>
<dbReference type="Proteomes" id="UP000827724">
    <property type="component" value="Unassembled WGS sequence"/>
</dbReference>
<evidence type="ECO:0000256" key="6">
    <source>
        <dbReference type="ARBA" id="ARBA00023136"/>
    </source>
</evidence>
<evidence type="ECO:0000256" key="5">
    <source>
        <dbReference type="ARBA" id="ARBA00022989"/>
    </source>
</evidence>
<dbReference type="InterPro" id="IPR005829">
    <property type="entry name" value="Sugar_transporter_CS"/>
</dbReference>
<dbReference type="PANTHER" id="PTHR48022">
    <property type="entry name" value="PLASTIDIC GLUCOSE TRANSPORTER 4"/>
    <property type="match status" value="1"/>
</dbReference>
<evidence type="ECO:0000256" key="2">
    <source>
        <dbReference type="ARBA" id="ARBA00010992"/>
    </source>
</evidence>
<evidence type="ECO:0000256" key="4">
    <source>
        <dbReference type="ARBA" id="ARBA00022692"/>
    </source>
</evidence>
<evidence type="ECO:0000256" key="1">
    <source>
        <dbReference type="ARBA" id="ARBA00004141"/>
    </source>
</evidence>
<reference evidence="10" key="1">
    <citation type="submission" date="2021-08" db="EMBL/GenBank/DDBJ databases">
        <title>Chromosome-Level Trichoderma cornu-damae using Hi-C Data.</title>
        <authorList>
            <person name="Kim C.S."/>
        </authorList>
    </citation>
    <scope>NUCLEOTIDE SEQUENCE</scope>
    <source>
        <strain evidence="10">KA19-0412C</strain>
    </source>
</reference>
<dbReference type="InterPro" id="IPR036259">
    <property type="entry name" value="MFS_trans_sf"/>
</dbReference>
<feature type="transmembrane region" description="Helical" evidence="8">
    <location>
        <begin position="83"/>
        <end position="101"/>
    </location>
</feature>
<proteinExistence type="inferred from homology"/>
<keyword evidence="3 7" id="KW-0813">Transport</keyword>
<evidence type="ECO:0000313" key="11">
    <source>
        <dbReference type="Proteomes" id="UP000827724"/>
    </source>
</evidence>
<feature type="domain" description="Major facilitator superfamily (MFS) profile" evidence="9">
    <location>
        <begin position="12"/>
        <end position="439"/>
    </location>
</feature>
<feature type="transmembrane region" description="Helical" evidence="8">
    <location>
        <begin position="351"/>
        <end position="373"/>
    </location>
</feature>
<feature type="transmembrane region" description="Helical" evidence="8">
    <location>
        <begin position="56"/>
        <end position="76"/>
    </location>
</feature>
<gene>
    <name evidence="10" type="ORF">Trco_006035</name>
</gene>
<accession>A0A9P8QQY6</accession>
<protein>
    <recommendedName>
        <fullName evidence="9">Major facilitator superfamily (MFS) profile domain-containing protein</fullName>
    </recommendedName>
</protein>
<dbReference type="SUPFAM" id="SSF103473">
    <property type="entry name" value="MFS general substrate transporter"/>
    <property type="match status" value="1"/>
</dbReference>
<dbReference type="Pfam" id="PF00083">
    <property type="entry name" value="Sugar_tr"/>
    <property type="match status" value="1"/>
</dbReference>
<dbReference type="InterPro" id="IPR003663">
    <property type="entry name" value="Sugar/inositol_transpt"/>
</dbReference>
<feature type="transmembrane region" description="Helical" evidence="8">
    <location>
        <begin position="143"/>
        <end position="161"/>
    </location>
</feature>
<dbReference type="OrthoDB" id="6612291at2759"/>
<evidence type="ECO:0000256" key="3">
    <source>
        <dbReference type="ARBA" id="ARBA00022448"/>
    </source>
</evidence>
<feature type="transmembrane region" description="Helical" evidence="8">
    <location>
        <begin position="263"/>
        <end position="280"/>
    </location>
</feature>
<dbReference type="Gene3D" id="1.20.1250.20">
    <property type="entry name" value="MFS general substrate transporter like domains"/>
    <property type="match status" value="1"/>
</dbReference>
<dbReference type="InterPro" id="IPR005828">
    <property type="entry name" value="MFS_sugar_transport-like"/>
</dbReference>
<evidence type="ECO:0000256" key="8">
    <source>
        <dbReference type="SAM" id="Phobius"/>
    </source>
</evidence>
<feature type="transmembrane region" description="Helical" evidence="8">
    <location>
        <begin position="316"/>
        <end position="339"/>
    </location>
</feature>
<organism evidence="10 11">
    <name type="scientific">Trichoderma cornu-damae</name>
    <dbReference type="NCBI Taxonomy" id="654480"/>
    <lineage>
        <taxon>Eukaryota</taxon>
        <taxon>Fungi</taxon>
        <taxon>Dikarya</taxon>
        <taxon>Ascomycota</taxon>
        <taxon>Pezizomycotina</taxon>
        <taxon>Sordariomycetes</taxon>
        <taxon>Hypocreomycetidae</taxon>
        <taxon>Hypocreales</taxon>
        <taxon>Hypocreaceae</taxon>
        <taxon>Trichoderma</taxon>
    </lineage>
</organism>
<dbReference type="NCBIfam" id="TIGR00879">
    <property type="entry name" value="SP"/>
    <property type="match status" value="1"/>
</dbReference>
<keyword evidence="5 8" id="KW-1133">Transmembrane helix</keyword>